<sequence length="300" mass="33334">MDSTAASARLGRDVEAAYTTTEDLNDAGWILITDDAAEIASDQERISGYLSGELLDGLSVNLANNVVADWKWAVGEDGVLTKDEYDEALENLDNTAEAQYKCWYNVAGGLIIVDFAWSPSFIVGENENEDWWPEDVTLDTVEALTVSKLSDVIYIEWASQASSNVATLQYVIQLNVVNADSRLVMNTAMQNLNKDWSEPEVFKQGSTEFNALLGSPNGNPQAWLLINHKEDLGVKTVFSIMLWTSSTIVEGESNEITDDKTAQNRKMCWIDESNYFGLCQHMLFTFEDVSTSDEDAMDLS</sequence>
<reference evidence="1 2" key="1">
    <citation type="journal article" date="2023" name="IMA Fungus">
        <title>Comparative genomic study of the Penicillium genus elucidates a diverse pangenome and 15 lateral gene transfer events.</title>
        <authorList>
            <person name="Petersen C."/>
            <person name="Sorensen T."/>
            <person name="Nielsen M.R."/>
            <person name="Sondergaard T.E."/>
            <person name="Sorensen J.L."/>
            <person name="Fitzpatrick D.A."/>
            <person name="Frisvad J.C."/>
            <person name="Nielsen K.L."/>
        </authorList>
    </citation>
    <scope>NUCLEOTIDE SEQUENCE [LARGE SCALE GENOMIC DNA]</scope>
    <source>
        <strain evidence="1 2">IBT 35679</strain>
    </source>
</reference>
<dbReference type="EMBL" id="JAQIZZ010000001">
    <property type="protein sequence ID" value="KAJ5556385.1"/>
    <property type="molecule type" value="Genomic_DNA"/>
</dbReference>
<name>A0AAD6GKY0_9EURO</name>
<evidence type="ECO:0000313" key="1">
    <source>
        <dbReference type="EMBL" id="KAJ5556385.1"/>
    </source>
</evidence>
<gene>
    <name evidence="1" type="ORF">N7494_000300</name>
</gene>
<dbReference type="Proteomes" id="UP001220324">
    <property type="component" value="Unassembled WGS sequence"/>
</dbReference>
<proteinExistence type="predicted"/>
<comment type="caution">
    <text evidence="1">The sequence shown here is derived from an EMBL/GenBank/DDBJ whole genome shotgun (WGS) entry which is preliminary data.</text>
</comment>
<organism evidence="1 2">
    <name type="scientific">Penicillium frequentans</name>
    <dbReference type="NCBI Taxonomy" id="3151616"/>
    <lineage>
        <taxon>Eukaryota</taxon>
        <taxon>Fungi</taxon>
        <taxon>Dikarya</taxon>
        <taxon>Ascomycota</taxon>
        <taxon>Pezizomycotina</taxon>
        <taxon>Eurotiomycetes</taxon>
        <taxon>Eurotiomycetidae</taxon>
        <taxon>Eurotiales</taxon>
        <taxon>Aspergillaceae</taxon>
        <taxon>Penicillium</taxon>
    </lineage>
</organism>
<evidence type="ECO:0000313" key="2">
    <source>
        <dbReference type="Proteomes" id="UP001220324"/>
    </source>
</evidence>
<keyword evidence="2" id="KW-1185">Reference proteome</keyword>
<accession>A0AAD6GKY0</accession>
<protein>
    <submittedName>
        <fullName evidence="1">Uncharacterized protein</fullName>
    </submittedName>
</protein>
<dbReference type="AlphaFoldDB" id="A0AAD6GKY0"/>